<organism evidence="4 5">
    <name type="scientific">Nocardioides bizhenqiangii</name>
    <dbReference type="NCBI Taxonomy" id="3095076"/>
    <lineage>
        <taxon>Bacteria</taxon>
        <taxon>Bacillati</taxon>
        <taxon>Actinomycetota</taxon>
        <taxon>Actinomycetes</taxon>
        <taxon>Propionibacteriales</taxon>
        <taxon>Nocardioidaceae</taxon>
        <taxon>Nocardioides</taxon>
    </lineage>
</organism>
<dbReference type="SUPFAM" id="SSF55166">
    <property type="entry name" value="Hedgehog/DD-peptidase"/>
    <property type="match status" value="1"/>
</dbReference>
<gene>
    <name evidence="4" type="ORF">SHK19_06875</name>
</gene>
<dbReference type="InterPro" id="IPR009045">
    <property type="entry name" value="Zn_M74/Hedgehog-like"/>
</dbReference>
<dbReference type="Gene3D" id="3.30.1380.10">
    <property type="match status" value="1"/>
</dbReference>
<reference evidence="5" key="1">
    <citation type="submission" date="2023-12" db="EMBL/GenBank/DDBJ databases">
        <title>Novel species in genus Nocardioides.</title>
        <authorList>
            <person name="Zhou H."/>
        </authorList>
    </citation>
    <scope>NUCLEOTIDE SEQUENCE [LARGE SCALE GENOMIC DNA]</scope>
    <source>
        <strain evidence="5">HM61</strain>
    </source>
</reference>
<dbReference type="InterPro" id="IPR013783">
    <property type="entry name" value="Ig-like_fold"/>
</dbReference>
<evidence type="ECO:0000256" key="1">
    <source>
        <dbReference type="SAM" id="MobiDB-lite"/>
    </source>
</evidence>
<protein>
    <submittedName>
        <fullName evidence="4">M15 family metallopeptidase</fullName>
    </submittedName>
</protein>
<dbReference type="Proteomes" id="UP001327225">
    <property type="component" value="Chromosome"/>
</dbReference>
<evidence type="ECO:0000313" key="4">
    <source>
        <dbReference type="EMBL" id="WQQ27951.1"/>
    </source>
</evidence>
<accession>A0ABZ0ZVG2</accession>
<proteinExistence type="predicted"/>
<dbReference type="InterPro" id="IPR008964">
    <property type="entry name" value="Invasin/intimin_cell_adhesion"/>
</dbReference>
<evidence type="ECO:0000313" key="5">
    <source>
        <dbReference type="Proteomes" id="UP001327225"/>
    </source>
</evidence>
<keyword evidence="5" id="KW-1185">Reference proteome</keyword>
<dbReference type="SUPFAM" id="SSF49373">
    <property type="entry name" value="Invasin/intimin cell-adhesion fragments"/>
    <property type="match status" value="1"/>
</dbReference>
<feature type="domain" description="Peptidase M15C" evidence="3">
    <location>
        <begin position="368"/>
        <end position="441"/>
    </location>
</feature>
<dbReference type="InterPro" id="IPR039561">
    <property type="entry name" value="Peptidase_M15C"/>
</dbReference>
<dbReference type="Gene3D" id="2.60.40.10">
    <property type="entry name" value="Immunoglobulins"/>
    <property type="match status" value="1"/>
</dbReference>
<name>A0ABZ0ZVG2_9ACTN</name>
<keyword evidence="2" id="KW-0732">Signal</keyword>
<dbReference type="EMBL" id="CP141059">
    <property type="protein sequence ID" value="WQQ27951.1"/>
    <property type="molecule type" value="Genomic_DNA"/>
</dbReference>
<feature type="signal peptide" evidence="2">
    <location>
        <begin position="1"/>
        <end position="25"/>
    </location>
</feature>
<sequence length="461" mass="50125">MGRWLLVVVLALATALAVLPGQARAAAPDPAVVTVAAPAVHAGEATTVTVTVTAQGAPVVGGQVGIERNRDGGWVPVADVVTDASGRATASVTLLRDPLNNRVRATVEGTDQYGGASATLAVPLRKRDSLVTLGGPGAFKDETTATLTVRWRAVGAGPIDGQVALVRRLAGERDWRRVALLATGGDGTATIKVSPRVDSRWRVFAPPLPWVRRGRSEVHRLDNRPPVAPVVMPRGAPRPRRSVPPQRRAVGDGANARIRRIPNGVWRQMTGRSWHRGCPVGRAGLRLVSINYWDYTGYRRRGELVVAAGVAGRIAGALRDMYAAELPIRSMYRVDRFGWSERLHGADDYASMAAGNTSAFNCRDVVGRPGIRSPHSYGRSLDINPWENPYRSPQGVYPNTWWLSRSHPRIAWRSRGHQVVQIMARHGLRWTYGLNDIHHFDAVLRGGRVLRVPGCDSTVCH</sequence>
<evidence type="ECO:0000256" key="2">
    <source>
        <dbReference type="SAM" id="SignalP"/>
    </source>
</evidence>
<dbReference type="RefSeq" id="WP_322938208.1">
    <property type="nucleotide sequence ID" value="NZ_CP141059.1"/>
</dbReference>
<dbReference type="Pfam" id="PF13539">
    <property type="entry name" value="Peptidase_M15_4"/>
    <property type="match status" value="1"/>
</dbReference>
<evidence type="ECO:0000259" key="3">
    <source>
        <dbReference type="Pfam" id="PF13539"/>
    </source>
</evidence>
<feature type="region of interest" description="Disordered" evidence="1">
    <location>
        <begin position="226"/>
        <end position="252"/>
    </location>
</feature>
<feature type="chain" id="PRO_5046960214" evidence="2">
    <location>
        <begin position="26"/>
        <end position="461"/>
    </location>
</feature>